<proteinExistence type="predicted"/>
<dbReference type="Pfam" id="PF07969">
    <property type="entry name" value="Amidohydro_3"/>
    <property type="match status" value="1"/>
</dbReference>
<dbReference type="InterPro" id="IPR013108">
    <property type="entry name" value="Amidohydro_3"/>
</dbReference>
<evidence type="ECO:0000313" key="2">
    <source>
        <dbReference type="EMBL" id="SUZ54678.1"/>
    </source>
</evidence>
<dbReference type="SUPFAM" id="SSF51556">
    <property type="entry name" value="Metallo-dependent hydrolases"/>
    <property type="match status" value="1"/>
</dbReference>
<feature type="domain" description="Amidohydrolase 3" evidence="1">
    <location>
        <begin position="143"/>
        <end position="515"/>
    </location>
</feature>
<dbReference type="InterPro" id="IPR011059">
    <property type="entry name" value="Metal-dep_hydrolase_composite"/>
</dbReference>
<dbReference type="PANTHER" id="PTHR11647">
    <property type="entry name" value="HYDRANTOINASE/DIHYDROPYRIMIDINASE FAMILY MEMBER"/>
    <property type="match status" value="1"/>
</dbReference>
<organism evidence="2">
    <name type="scientific">marine metagenome</name>
    <dbReference type="NCBI Taxonomy" id="408172"/>
    <lineage>
        <taxon>unclassified sequences</taxon>
        <taxon>metagenomes</taxon>
        <taxon>ecological metagenomes</taxon>
    </lineage>
</organism>
<dbReference type="InterPro" id="IPR032466">
    <property type="entry name" value="Metal_Hydrolase"/>
</dbReference>
<dbReference type="GO" id="GO:0005829">
    <property type="term" value="C:cytosol"/>
    <property type="evidence" value="ECO:0007669"/>
    <property type="project" value="TreeGrafter"/>
</dbReference>
<name>A0A381NLH8_9ZZZZ</name>
<dbReference type="Gene3D" id="3.20.20.140">
    <property type="entry name" value="Metal-dependent hydrolases"/>
    <property type="match status" value="2"/>
</dbReference>
<dbReference type="AlphaFoldDB" id="A0A381NLH8"/>
<gene>
    <name evidence="2" type="ORF">METZ01_LOCUS7532</name>
</gene>
<reference evidence="2" key="1">
    <citation type="submission" date="2018-05" db="EMBL/GenBank/DDBJ databases">
        <authorList>
            <person name="Lanie J.A."/>
            <person name="Ng W.-L."/>
            <person name="Kazmierczak K.M."/>
            <person name="Andrzejewski T.M."/>
            <person name="Davidsen T.M."/>
            <person name="Wayne K.J."/>
            <person name="Tettelin H."/>
            <person name="Glass J.I."/>
            <person name="Rusch D."/>
            <person name="Podicherti R."/>
            <person name="Tsui H.-C.T."/>
            <person name="Winkler M.E."/>
        </authorList>
    </citation>
    <scope>NUCLEOTIDE SEQUENCE</scope>
</reference>
<sequence>MINVNPIKILIIFSLILCSCTSEPIKCDLVIYNGTIYDGSGENPFIGSVGLIGDKIVYVGENTVFDADTTIDGTGLAISPGFINMLSWGYGSLMDDGRSLSDIKQGVTLEVFGEGTSPGPYWNDGKYTTFGGAMKALENNGISTNIASFLGAATVRILEVGYDNRSATENELNKMRDIVKQSMEEGAMGIGSSLIYAPGDYASTEELIELCKVASKNGGMYISHMRNEDSKLLEALEELITISKEANIPSEIYHLKASRESNWHMLDSLIERVNQVRSEGHKITADIYTYNASSTGLTGVIPTWVQAGGHKAWINRMKDPEVRPRLLADIRKELSEQPPEGILMVGFKTSNMSKKYLAKTVAEAAKMRGQSPEEAIIDMVIEDDNRIQCIYFSMSDKNIAKKMQIPWVSFCSDAGTYSDISNKFRTHPRAFGSFIRVLGKYSRDENLISLQEGIRRLSYLPASNLNLKNRGLLKKDYFADVVIFDPNKVDDKATFEEPLQFAVGVSHVLVNGVPVLLNSEHTNKFSGRFIKGPGYLEK</sequence>
<dbReference type="GO" id="GO:0016812">
    <property type="term" value="F:hydrolase activity, acting on carbon-nitrogen (but not peptide) bonds, in cyclic amides"/>
    <property type="evidence" value="ECO:0007669"/>
    <property type="project" value="TreeGrafter"/>
</dbReference>
<dbReference type="InterPro" id="IPR050378">
    <property type="entry name" value="Metallo-dep_Hydrolases_sf"/>
</dbReference>
<protein>
    <recommendedName>
        <fullName evidence="1">Amidohydrolase 3 domain-containing protein</fullName>
    </recommendedName>
</protein>
<dbReference type="EMBL" id="UINC01000401">
    <property type="protein sequence ID" value="SUZ54678.1"/>
    <property type="molecule type" value="Genomic_DNA"/>
</dbReference>
<dbReference type="Gene3D" id="2.30.40.10">
    <property type="entry name" value="Urease, subunit C, domain 1"/>
    <property type="match status" value="1"/>
</dbReference>
<dbReference type="PANTHER" id="PTHR11647:SF1">
    <property type="entry name" value="COLLAPSIN RESPONSE MEDIATOR PROTEIN"/>
    <property type="match status" value="1"/>
</dbReference>
<dbReference type="CDD" id="cd01297">
    <property type="entry name" value="D-aminoacylase"/>
    <property type="match status" value="1"/>
</dbReference>
<dbReference type="SUPFAM" id="SSF51338">
    <property type="entry name" value="Composite domain of metallo-dependent hydrolases"/>
    <property type="match status" value="1"/>
</dbReference>
<accession>A0A381NLH8</accession>
<evidence type="ECO:0000259" key="1">
    <source>
        <dbReference type="Pfam" id="PF07969"/>
    </source>
</evidence>